<evidence type="ECO:0000313" key="3">
    <source>
        <dbReference type="Proteomes" id="UP000092462"/>
    </source>
</evidence>
<evidence type="ECO:0000313" key="2">
    <source>
        <dbReference type="EnsemblMetazoa" id="PPAI001956-PA"/>
    </source>
</evidence>
<comment type="similarity">
    <text evidence="1">Belongs to the alpha-carbonic anhydrase family.</text>
</comment>
<dbReference type="AlphaFoldDB" id="A0A1B0D3N3"/>
<dbReference type="PANTHER" id="PTHR18952">
    <property type="entry name" value="CARBONIC ANHYDRASE"/>
    <property type="match status" value="1"/>
</dbReference>
<protein>
    <submittedName>
        <fullName evidence="2">Uncharacterized protein</fullName>
    </submittedName>
</protein>
<dbReference type="GO" id="GO:0005737">
    <property type="term" value="C:cytoplasm"/>
    <property type="evidence" value="ECO:0007669"/>
    <property type="project" value="TreeGrafter"/>
</dbReference>
<proteinExistence type="inferred from homology"/>
<dbReference type="PROSITE" id="PS51144">
    <property type="entry name" value="ALPHA_CA_2"/>
    <property type="match status" value="1"/>
</dbReference>
<dbReference type="EMBL" id="AJVK01003067">
    <property type="status" value="NOT_ANNOTATED_CDS"/>
    <property type="molecule type" value="Genomic_DNA"/>
</dbReference>
<dbReference type="InterPro" id="IPR001148">
    <property type="entry name" value="CA_dom"/>
</dbReference>
<accession>A0A1B0D3N3</accession>
<keyword evidence="3" id="KW-1185">Reference proteome</keyword>
<dbReference type="VEuPathDB" id="VectorBase:PPAPM1_002393"/>
<reference evidence="2" key="1">
    <citation type="submission" date="2022-08" db="UniProtKB">
        <authorList>
            <consortium name="EnsemblMetazoa"/>
        </authorList>
    </citation>
    <scope>IDENTIFICATION</scope>
    <source>
        <strain evidence="2">Israel</strain>
    </source>
</reference>
<dbReference type="InterPro" id="IPR036398">
    <property type="entry name" value="CA_dom_sf"/>
</dbReference>
<sequence>MKTIIFVVLLIASIERLQAKDVPKNLFKFSVPDAPEEVHEETQYDILIEEIRSIAKNLASFSNDVEKVFSPRSGGDSYGYDPDSELPPNRWSEKWPTCAGIRQSPINLDLSSCQKDLSGSPLKFYNFERRPLNTYVENLGHTIQISFRFNKHSPYITRGKFNSERYDFAQLHFHFGETDEVGSEHTLNSESSSLELHLVFYKSTYGDTSTASQYTDGLVVVAFLFQASDDVPNKLFTQNLSRVTDPGNSVTVNSPKGNRLIDFVGSLNFEYAMYYGSLTTPPCSEAVTWYVSTNVQEMSRGDLEGFRSVMGEEGSMGGNNRPTQPINSRVCYLHFHIGDDD</sequence>
<dbReference type="CDD" id="cd00326">
    <property type="entry name" value="alpha_CA"/>
    <property type="match status" value="1"/>
</dbReference>
<dbReference type="SUPFAM" id="SSF51069">
    <property type="entry name" value="Carbonic anhydrase"/>
    <property type="match status" value="1"/>
</dbReference>
<dbReference type="EnsemblMetazoa" id="PPAI001956-RA">
    <property type="protein sequence ID" value="PPAI001956-PA"/>
    <property type="gene ID" value="PPAI001956"/>
</dbReference>
<evidence type="ECO:0000256" key="1">
    <source>
        <dbReference type="ARBA" id="ARBA00010718"/>
    </source>
</evidence>
<dbReference type="SMART" id="SM01057">
    <property type="entry name" value="Carb_anhydrase"/>
    <property type="match status" value="1"/>
</dbReference>
<dbReference type="InterPro" id="IPR023561">
    <property type="entry name" value="Carbonic_anhydrase_a-class"/>
</dbReference>
<dbReference type="Gene3D" id="3.10.200.10">
    <property type="entry name" value="Alpha carbonic anhydrase"/>
    <property type="match status" value="1"/>
</dbReference>
<dbReference type="EMBL" id="AJVK01003068">
    <property type="status" value="NOT_ANNOTATED_CDS"/>
    <property type="molecule type" value="Genomic_DNA"/>
</dbReference>
<dbReference type="GO" id="GO:0004089">
    <property type="term" value="F:carbonate dehydratase activity"/>
    <property type="evidence" value="ECO:0007669"/>
    <property type="project" value="InterPro"/>
</dbReference>
<dbReference type="Proteomes" id="UP000092462">
    <property type="component" value="Unassembled WGS sequence"/>
</dbReference>
<organism evidence="2 3">
    <name type="scientific">Phlebotomus papatasi</name>
    <name type="common">Sandfly</name>
    <dbReference type="NCBI Taxonomy" id="29031"/>
    <lineage>
        <taxon>Eukaryota</taxon>
        <taxon>Metazoa</taxon>
        <taxon>Ecdysozoa</taxon>
        <taxon>Arthropoda</taxon>
        <taxon>Hexapoda</taxon>
        <taxon>Insecta</taxon>
        <taxon>Pterygota</taxon>
        <taxon>Neoptera</taxon>
        <taxon>Endopterygota</taxon>
        <taxon>Diptera</taxon>
        <taxon>Nematocera</taxon>
        <taxon>Psychodoidea</taxon>
        <taxon>Psychodidae</taxon>
        <taxon>Phlebotomus</taxon>
        <taxon>Phlebotomus</taxon>
    </lineage>
</organism>
<dbReference type="PANTHER" id="PTHR18952:SF124">
    <property type="entry name" value="CARBONIC ANHYDRASE 7"/>
    <property type="match status" value="1"/>
</dbReference>
<dbReference type="VEuPathDB" id="VectorBase:PPAI001956"/>
<dbReference type="GO" id="GO:0008270">
    <property type="term" value="F:zinc ion binding"/>
    <property type="evidence" value="ECO:0007669"/>
    <property type="project" value="InterPro"/>
</dbReference>
<name>A0A1B0D3N3_PHLPP</name>
<dbReference type="Pfam" id="PF00194">
    <property type="entry name" value="Carb_anhydrase"/>
    <property type="match status" value="1"/>
</dbReference>